<evidence type="ECO:0000313" key="2">
    <source>
        <dbReference type="Proteomes" id="UP000321353"/>
    </source>
</evidence>
<dbReference type="AlphaFoldDB" id="A0A5B9M7W9"/>
<keyword evidence="2" id="KW-1185">Reference proteome</keyword>
<organism evidence="1 2">
    <name type="scientific">Stieleria maiorica</name>
    <dbReference type="NCBI Taxonomy" id="2795974"/>
    <lineage>
        <taxon>Bacteria</taxon>
        <taxon>Pseudomonadati</taxon>
        <taxon>Planctomycetota</taxon>
        <taxon>Planctomycetia</taxon>
        <taxon>Pirellulales</taxon>
        <taxon>Pirellulaceae</taxon>
        <taxon>Stieleria</taxon>
    </lineage>
</organism>
<dbReference type="KEGG" id="smam:Mal15_13000"/>
<gene>
    <name evidence="1" type="ORF">Mal15_13000</name>
</gene>
<protein>
    <submittedName>
        <fullName evidence="1">Uncharacterized protein</fullName>
    </submittedName>
</protein>
<accession>A0A5B9M7W9</accession>
<dbReference type="RefSeq" id="WP_147866970.1">
    <property type="nucleotide sequence ID" value="NZ_CP036264.1"/>
</dbReference>
<proteinExistence type="predicted"/>
<dbReference type="Proteomes" id="UP000321353">
    <property type="component" value="Chromosome"/>
</dbReference>
<reference evidence="1 2" key="1">
    <citation type="submission" date="2019-02" db="EMBL/GenBank/DDBJ databases">
        <title>Planctomycetal bacteria perform biofilm scaping via a novel small molecule.</title>
        <authorList>
            <person name="Jeske O."/>
            <person name="Boedeker C."/>
            <person name="Wiegand S."/>
            <person name="Breitling P."/>
            <person name="Kallscheuer N."/>
            <person name="Jogler M."/>
            <person name="Rohde M."/>
            <person name="Petersen J."/>
            <person name="Medema M.H."/>
            <person name="Surup F."/>
            <person name="Jogler C."/>
        </authorList>
    </citation>
    <scope>NUCLEOTIDE SEQUENCE [LARGE SCALE GENOMIC DNA]</scope>
    <source>
        <strain evidence="1 2">Mal15</strain>
    </source>
</reference>
<dbReference type="PROSITE" id="PS51257">
    <property type="entry name" value="PROKAR_LIPOPROTEIN"/>
    <property type="match status" value="1"/>
</dbReference>
<sequence>MTSSFWRRTPTSESVSIGLVAALFMFGCGRGVLAESPGDKDAATGDRVAQTLRISTAAARQYDFRLAGTPPRKLELHPASILNWSNPVAGEVYGNVFLWTDRGRPQLIGSIFQWYSPMTHGSHEFHSLSTEPLTGSRDGTHVWESPAAGVTWRPVPDAPAVAATPAQRLRHARAISRGFEIEKLDREGVSRQLRLLAQPIFRYGDESSDVRDGMLFVFVQGTDPEVFLMIEAEGKGQQPQWNYALARMNSVQFVASYQDREVWRTEIWPWSKVKNGREVYTTIGPFELAPSK</sequence>
<name>A0A5B9M7W9_9BACT</name>
<evidence type="ECO:0000313" key="1">
    <source>
        <dbReference type="EMBL" id="QEF97261.1"/>
    </source>
</evidence>
<dbReference type="EMBL" id="CP036264">
    <property type="protein sequence ID" value="QEF97261.1"/>
    <property type="molecule type" value="Genomic_DNA"/>
</dbReference>